<dbReference type="Gene3D" id="3.30.1180.10">
    <property type="match status" value="1"/>
</dbReference>
<dbReference type="SUPFAM" id="SSF82549">
    <property type="entry name" value="DAK1/DegV-like"/>
    <property type="match status" value="1"/>
</dbReference>
<dbReference type="NCBIfam" id="TIGR00762">
    <property type="entry name" value="DegV"/>
    <property type="match status" value="1"/>
</dbReference>
<keyword evidence="4" id="KW-1185">Reference proteome</keyword>
<dbReference type="Proteomes" id="UP000014923">
    <property type="component" value="Unassembled WGS sequence"/>
</dbReference>
<dbReference type="PANTHER" id="PTHR33434">
    <property type="entry name" value="DEGV DOMAIN-CONTAINING PROTEIN DR_1986-RELATED"/>
    <property type="match status" value="1"/>
</dbReference>
<name>R7RP10_9CLOT</name>
<dbReference type="AlphaFoldDB" id="R7RP10"/>
<accession>R7RP10</accession>
<dbReference type="InterPro" id="IPR050270">
    <property type="entry name" value="DegV_domain_contain"/>
</dbReference>
<dbReference type="Pfam" id="PF02645">
    <property type="entry name" value="DegV"/>
    <property type="match status" value="1"/>
</dbReference>
<evidence type="ECO:0000256" key="2">
    <source>
        <dbReference type="ARBA" id="ARBA00023121"/>
    </source>
</evidence>
<comment type="caution">
    <text evidence="3">The sequence shown here is derived from an EMBL/GenBank/DDBJ whole genome shotgun (WGS) entry which is preliminary data.</text>
</comment>
<dbReference type="GO" id="GO:0008289">
    <property type="term" value="F:lipid binding"/>
    <property type="evidence" value="ECO:0007669"/>
    <property type="project" value="UniProtKB-KW"/>
</dbReference>
<protein>
    <submittedName>
        <fullName evidence="3">Uncharacterized protein, DegV family</fullName>
    </submittedName>
</protein>
<evidence type="ECO:0000313" key="3">
    <source>
        <dbReference type="EMBL" id="CDF57794.1"/>
    </source>
</evidence>
<sequence length="183" mass="20182">MVKMVTSEISDMVIEVIDSKILSLGLGLLVLQASKMIKEKLSFDEIISRINQLKEEVKGFFIVDTLEYLKKGGRIGRVTAAIGSLLSIKPIISVDENGKYYTFNKARGKNQALDRMLDELRAVINNKKYIVGIPHACVKEEALKFAEKVKSLGNIQEIIIGQISPALLVHSGPGLIGLVFLPM</sequence>
<proteinExistence type="predicted"/>
<dbReference type="HOGENOM" id="CLU_048251_6_0_9"/>
<dbReference type="PROSITE" id="PS51482">
    <property type="entry name" value="DEGV"/>
    <property type="match status" value="1"/>
</dbReference>
<dbReference type="PANTHER" id="PTHR33434:SF3">
    <property type="entry name" value="DEGV DOMAIN-CONTAINING PROTEIN YITS"/>
    <property type="match status" value="1"/>
</dbReference>
<comment type="function">
    <text evidence="1">May bind long-chain fatty acids, such as palmitate, and may play a role in lipid transport or fatty acid metabolism.</text>
</comment>
<keyword evidence="2" id="KW-0446">Lipid-binding</keyword>
<dbReference type="eggNOG" id="COG1307">
    <property type="taxonomic scope" value="Bacteria"/>
</dbReference>
<dbReference type="EMBL" id="CAVN010000090">
    <property type="protein sequence ID" value="CDF57794.1"/>
    <property type="molecule type" value="Genomic_DNA"/>
</dbReference>
<organism evidence="3 4">
    <name type="scientific">Thermobrachium celere DSM 8682</name>
    <dbReference type="NCBI Taxonomy" id="941824"/>
    <lineage>
        <taxon>Bacteria</taxon>
        <taxon>Bacillati</taxon>
        <taxon>Bacillota</taxon>
        <taxon>Clostridia</taxon>
        <taxon>Eubacteriales</taxon>
        <taxon>Clostridiaceae</taxon>
        <taxon>Thermobrachium</taxon>
    </lineage>
</organism>
<evidence type="ECO:0000313" key="4">
    <source>
        <dbReference type="Proteomes" id="UP000014923"/>
    </source>
</evidence>
<reference evidence="3" key="1">
    <citation type="submission" date="2013-03" db="EMBL/GenBank/DDBJ databases">
        <title>Draft genome sequence of the hydrogen-ethanol-producing anaerobic alkalithermophilic Caloramator celere.</title>
        <authorList>
            <person name="Ciranna A."/>
            <person name="Larjo A."/>
            <person name="Kivisto A."/>
            <person name="Santala V."/>
            <person name="Roos C."/>
            <person name="Karp M."/>
        </authorList>
    </citation>
    <scope>NUCLEOTIDE SEQUENCE [LARGE SCALE GENOMIC DNA]</scope>
    <source>
        <strain evidence="3">DSM 8682</strain>
    </source>
</reference>
<evidence type="ECO:0000256" key="1">
    <source>
        <dbReference type="ARBA" id="ARBA00003238"/>
    </source>
</evidence>
<dbReference type="Gene3D" id="3.40.50.10440">
    <property type="entry name" value="Dihydroxyacetone kinase, domain 1"/>
    <property type="match status" value="1"/>
</dbReference>
<gene>
    <name evidence="3" type="ORF">TCEL_01708</name>
</gene>
<dbReference type="InterPro" id="IPR043168">
    <property type="entry name" value="DegV_C"/>
</dbReference>
<dbReference type="InterPro" id="IPR003797">
    <property type="entry name" value="DegV"/>
</dbReference>